<evidence type="ECO:0000256" key="1">
    <source>
        <dbReference type="ARBA" id="ARBA00004429"/>
    </source>
</evidence>
<feature type="transmembrane region" description="Helical" evidence="8">
    <location>
        <begin position="254"/>
        <end position="274"/>
    </location>
</feature>
<evidence type="ECO:0000259" key="9">
    <source>
        <dbReference type="Pfam" id="PF01061"/>
    </source>
</evidence>
<dbReference type="Pfam" id="PF01061">
    <property type="entry name" value="ABC2_membrane"/>
    <property type="match status" value="1"/>
</dbReference>
<evidence type="ECO:0000256" key="8">
    <source>
        <dbReference type="SAM" id="Phobius"/>
    </source>
</evidence>
<dbReference type="GO" id="GO:0015920">
    <property type="term" value="P:lipopolysaccharide transport"/>
    <property type="evidence" value="ECO:0007669"/>
    <property type="project" value="TreeGrafter"/>
</dbReference>
<feature type="transmembrane region" description="Helical" evidence="8">
    <location>
        <begin position="54"/>
        <end position="75"/>
    </location>
</feature>
<comment type="subcellular location">
    <subcellularLocation>
        <location evidence="1">Cell inner membrane</location>
        <topology evidence="1">Multi-pass membrane protein</topology>
    </subcellularLocation>
</comment>
<feature type="transmembrane region" description="Helical" evidence="8">
    <location>
        <begin position="132"/>
        <end position="152"/>
    </location>
</feature>
<gene>
    <name evidence="10" type="ORF">H0193_05055</name>
</gene>
<keyword evidence="4" id="KW-1003">Cell membrane</keyword>
<protein>
    <submittedName>
        <fullName evidence="10">ABC transporter permease</fullName>
    </submittedName>
</protein>
<evidence type="ECO:0000256" key="7">
    <source>
        <dbReference type="ARBA" id="ARBA00023136"/>
    </source>
</evidence>
<dbReference type="PANTHER" id="PTHR30413:SF8">
    <property type="entry name" value="TRANSPORT PERMEASE PROTEIN"/>
    <property type="match status" value="1"/>
</dbReference>
<evidence type="ECO:0000256" key="2">
    <source>
        <dbReference type="ARBA" id="ARBA00007783"/>
    </source>
</evidence>
<dbReference type="InterPro" id="IPR013525">
    <property type="entry name" value="ABC2_TM"/>
</dbReference>
<dbReference type="PANTHER" id="PTHR30413">
    <property type="entry name" value="INNER MEMBRANE TRANSPORT PERMEASE"/>
    <property type="match status" value="1"/>
</dbReference>
<dbReference type="Proteomes" id="UP000523682">
    <property type="component" value="Unassembled WGS sequence"/>
</dbReference>
<feature type="domain" description="ABC-2 type transporter transmembrane" evidence="9">
    <location>
        <begin position="50"/>
        <end position="241"/>
    </location>
</feature>
<evidence type="ECO:0000256" key="3">
    <source>
        <dbReference type="ARBA" id="ARBA00022448"/>
    </source>
</evidence>
<evidence type="ECO:0000256" key="4">
    <source>
        <dbReference type="ARBA" id="ARBA00022475"/>
    </source>
</evidence>
<organism evidence="10 11">
    <name type="scientific">Corynebacterium haemomassiliense</name>
    <dbReference type="NCBI Taxonomy" id="2754726"/>
    <lineage>
        <taxon>Bacteria</taxon>
        <taxon>Bacillati</taxon>
        <taxon>Actinomycetota</taxon>
        <taxon>Actinomycetes</taxon>
        <taxon>Mycobacteriales</taxon>
        <taxon>Corynebacteriaceae</taxon>
        <taxon>Corynebacterium</taxon>
    </lineage>
</organism>
<dbReference type="EMBL" id="JACDTZ010000001">
    <property type="protein sequence ID" value="MBA5244189.1"/>
    <property type="molecule type" value="Genomic_DNA"/>
</dbReference>
<dbReference type="GO" id="GO:0005886">
    <property type="term" value="C:plasma membrane"/>
    <property type="evidence" value="ECO:0007669"/>
    <property type="project" value="UniProtKB-SubCell"/>
</dbReference>
<keyword evidence="7 8" id="KW-0472">Membrane</keyword>
<evidence type="ECO:0000313" key="11">
    <source>
        <dbReference type="Proteomes" id="UP000523682"/>
    </source>
</evidence>
<keyword evidence="5 8" id="KW-0812">Transmembrane</keyword>
<evidence type="ECO:0000313" key="10">
    <source>
        <dbReference type="EMBL" id="MBA5244189.1"/>
    </source>
</evidence>
<evidence type="ECO:0000256" key="6">
    <source>
        <dbReference type="ARBA" id="ARBA00022989"/>
    </source>
</evidence>
<keyword evidence="3" id="KW-0813">Transport</keyword>
<comment type="similarity">
    <text evidence="2">Belongs to the ABC-2 integral membrane protein family.</text>
</comment>
<feature type="transmembrane region" description="Helical" evidence="8">
    <location>
        <begin position="87"/>
        <end position="111"/>
    </location>
</feature>
<comment type="caution">
    <text evidence="10">The sequence shown here is derived from an EMBL/GenBank/DDBJ whole genome shotgun (WGS) entry which is preliminary data.</text>
</comment>
<keyword evidence="6 8" id="KW-1133">Transmembrane helix</keyword>
<accession>A0A7W2I3L4</accession>
<dbReference type="GO" id="GO:0140359">
    <property type="term" value="F:ABC-type transporter activity"/>
    <property type="evidence" value="ECO:0007669"/>
    <property type="project" value="InterPro"/>
</dbReference>
<dbReference type="AlphaFoldDB" id="A0A7W2I3L4"/>
<evidence type="ECO:0000256" key="5">
    <source>
        <dbReference type="ARBA" id="ARBA00022692"/>
    </source>
</evidence>
<feature type="transmembrane region" description="Helical" evidence="8">
    <location>
        <begin position="158"/>
        <end position="183"/>
    </location>
</feature>
<proteinExistence type="inferred from homology"/>
<name>A0A7W2I3L4_9CORY</name>
<reference evidence="10 11" key="1">
    <citation type="submission" date="2020-07" db="EMBL/GenBank/DDBJ databases">
        <title>Draft genome and description of Corynebacterium haemomassiliense strain Marseile-Q3615 sp. nov.</title>
        <authorList>
            <person name="Boxberger M."/>
            <person name="La Scola B."/>
        </authorList>
    </citation>
    <scope>NUCLEOTIDE SEQUENCE [LARGE SCALE GENOMIC DNA]</scope>
    <source>
        <strain evidence="10 11">Marseille-Q3615</strain>
    </source>
</reference>
<keyword evidence="11" id="KW-1185">Reference proteome</keyword>
<sequence length="283" mass="31740">MDSEILTDGTLKDVNRPLSLGAYLTELWNRREFVFVDAKVKAFRTTRNYRWWRFWLVASPVLEALLYGAIFGLLLRTSRGVDNFVGFVIIGMTVFAVASRMLQGGFGLLEANRPFLQAFRFPQAAIVLSNSIRYAIDTAPSFYIAVVAAIAFQPGQPLRWTLLLVVPLHILVLVFGTGLMFASARLTASIPDSRALLDLFVRGWMFASGIFYPLERFATDGRVYQIFLNNPAYRFIDAIRLAVMDGVAPTIGEWGYLAAWSFGALLVGLFYFWIGEAKYAASL</sequence>